<organism evidence="14 15">
    <name type="scientific">Salix brachista</name>
    <dbReference type="NCBI Taxonomy" id="2182728"/>
    <lineage>
        <taxon>Eukaryota</taxon>
        <taxon>Viridiplantae</taxon>
        <taxon>Streptophyta</taxon>
        <taxon>Embryophyta</taxon>
        <taxon>Tracheophyta</taxon>
        <taxon>Spermatophyta</taxon>
        <taxon>Magnoliopsida</taxon>
        <taxon>eudicotyledons</taxon>
        <taxon>Gunneridae</taxon>
        <taxon>Pentapetalae</taxon>
        <taxon>rosids</taxon>
        <taxon>fabids</taxon>
        <taxon>Malpighiales</taxon>
        <taxon>Salicaceae</taxon>
        <taxon>Saliceae</taxon>
        <taxon>Salix</taxon>
    </lineage>
</organism>
<dbReference type="CDD" id="cd00305">
    <property type="entry name" value="Cu-Zn_Superoxide_Dismutase"/>
    <property type="match status" value="1"/>
</dbReference>
<dbReference type="EMBL" id="VDCV01000004">
    <property type="protein sequence ID" value="KAB5561749.1"/>
    <property type="molecule type" value="Genomic_DNA"/>
</dbReference>
<dbReference type="Proteomes" id="UP000326939">
    <property type="component" value="Chromosome 4"/>
</dbReference>
<evidence type="ECO:0000256" key="3">
    <source>
        <dbReference type="ARBA" id="ARBA00010457"/>
    </source>
</evidence>
<keyword evidence="15" id="KW-1185">Reference proteome</keyword>
<accession>A0A5N5N313</accession>
<evidence type="ECO:0000256" key="1">
    <source>
        <dbReference type="ARBA" id="ARBA00001935"/>
    </source>
</evidence>
<dbReference type="InterPro" id="IPR036423">
    <property type="entry name" value="SOD-like_Cu/Zn_dom_sf"/>
</dbReference>
<dbReference type="GO" id="GO:0005507">
    <property type="term" value="F:copper ion binding"/>
    <property type="evidence" value="ECO:0007669"/>
    <property type="project" value="InterPro"/>
</dbReference>
<evidence type="ECO:0000313" key="15">
    <source>
        <dbReference type="Proteomes" id="UP000326939"/>
    </source>
</evidence>
<comment type="catalytic activity">
    <reaction evidence="12">
        <text>2 superoxide + 2 H(+) = H2O2 + O2</text>
        <dbReference type="Rhea" id="RHEA:20696"/>
        <dbReference type="ChEBI" id="CHEBI:15378"/>
        <dbReference type="ChEBI" id="CHEBI:15379"/>
        <dbReference type="ChEBI" id="CHEBI:16240"/>
        <dbReference type="ChEBI" id="CHEBI:18421"/>
        <dbReference type="EC" id="1.15.1.1"/>
    </reaction>
</comment>
<comment type="cofactor">
    <cofactor evidence="2">
        <name>Zn(2+)</name>
        <dbReference type="ChEBI" id="CHEBI:29105"/>
    </cofactor>
</comment>
<evidence type="ECO:0000256" key="4">
    <source>
        <dbReference type="ARBA" id="ARBA00011881"/>
    </source>
</evidence>
<evidence type="ECO:0000256" key="2">
    <source>
        <dbReference type="ARBA" id="ARBA00001947"/>
    </source>
</evidence>
<dbReference type="AlphaFoldDB" id="A0A5N5N313"/>
<dbReference type="GO" id="GO:0009507">
    <property type="term" value="C:chloroplast"/>
    <property type="evidence" value="ECO:0007669"/>
    <property type="project" value="UniProtKB-ARBA"/>
</dbReference>
<comment type="subunit">
    <text evidence="4">Homotetramer.</text>
</comment>
<comment type="similarity">
    <text evidence="3">Belongs to the Cu-Zn superoxide dismutase family.</text>
</comment>
<proteinExistence type="inferred from homology"/>
<dbReference type="GO" id="GO:0004784">
    <property type="term" value="F:superoxide dismutase activity"/>
    <property type="evidence" value="ECO:0007669"/>
    <property type="project" value="UniProtKB-EC"/>
</dbReference>
<keyword evidence="7" id="KW-0862">Zinc</keyword>
<comment type="caution">
    <text evidence="14">The sequence shown here is derived from an EMBL/GenBank/DDBJ whole genome shotgun (WGS) entry which is preliminary data.</text>
</comment>
<name>A0A5N5N313_9ROSI</name>
<keyword evidence="8" id="KW-0049">Antioxidant</keyword>
<dbReference type="InterPro" id="IPR024134">
    <property type="entry name" value="SOD_Cu/Zn_/chaperone"/>
</dbReference>
<evidence type="ECO:0000313" key="14">
    <source>
        <dbReference type="EMBL" id="KAB5561749.1"/>
    </source>
</evidence>
<evidence type="ECO:0000256" key="12">
    <source>
        <dbReference type="ARBA" id="ARBA00049204"/>
    </source>
</evidence>
<dbReference type="SUPFAM" id="SSF49329">
    <property type="entry name" value="Cu,Zn superoxide dismutase-like"/>
    <property type="match status" value="1"/>
</dbReference>
<evidence type="ECO:0000256" key="5">
    <source>
        <dbReference type="ARBA" id="ARBA00012682"/>
    </source>
</evidence>
<keyword evidence="9" id="KW-0560">Oxidoreductase</keyword>
<feature type="domain" description="Superoxide dismutase copper/zinc binding" evidence="13">
    <location>
        <begin position="120"/>
        <end position="224"/>
    </location>
</feature>
<evidence type="ECO:0000256" key="11">
    <source>
        <dbReference type="ARBA" id="ARBA00023157"/>
    </source>
</evidence>
<dbReference type="PANTHER" id="PTHR10003">
    <property type="entry name" value="SUPEROXIDE DISMUTASE CU-ZN -RELATED"/>
    <property type="match status" value="1"/>
</dbReference>
<sequence length="417" mass="44735">MPAAAMTANAILTAAPPTLHPLLSPLPPNHSSFHGVSLKLPRQSFSFSLAAKKQQPLFVVSAAKKAVAVLKGTSSVEGVVTLSQEDGGLSLFSLFKIVTEVVDFEISWQVEKMRLELDNQCPTTVNVRITGLTPGPHGFHLHEYGDTTNGCMSTGSHFNPNKLTHGAPEDEIRHAGDLGNIVANADGVAEVTIVDSQIPLIGPNAVIGRALVVHELEDDLGKGMKAQNGVPVSLSRKLWLQFSVNYFDELCFMDVLNISSPSWLFFASIGGHELSSTTGNAGGRLACELKTSNEINSMDVHAIFTAVYTLTHKGISHGTVALDIVDASCDCDHAGMPDWNIHVTNMIACKLTITVLCILHSNYGRSCWFDSNIMAAVQIQSGVTICCLLSPLPHIEPSVDVNFPSVYRKIVTASIKS</sequence>
<protein>
    <recommendedName>
        <fullName evidence="5">superoxide dismutase</fullName>
        <ecNumber evidence="5">1.15.1.1</ecNumber>
    </recommendedName>
</protein>
<evidence type="ECO:0000259" key="13">
    <source>
        <dbReference type="Pfam" id="PF00080"/>
    </source>
</evidence>
<evidence type="ECO:0000256" key="8">
    <source>
        <dbReference type="ARBA" id="ARBA00022862"/>
    </source>
</evidence>
<evidence type="ECO:0000256" key="6">
    <source>
        <dbReference type="ARBA" id="ARBA00022723"/>
    </source>
</evidence>
<dbReference type="Pfam" id="PF00080">
    <property type="entry name" value="Sod_Cu"/>
    <property type="match status" value="1"/>
</dbReference>
<dbReference type="PROSITE" id="PS00087">
    <property type="entry name" value="SOD_CU_ZN_1"/>
    <property type="match status" value="1"/>
</dbReference>
<evidence type="ECO:0000256" key="7">
    <source>
        <dbReference type="ARBA" id="ARBA00022833"/>
    </source>
</evidence>
<keyword evidence="11" id="KW-1015">Disulfide bond</keyword>
<dbReference type="FunFam" id="2.60.40.200:FF:000003">
    <property type="entry name" value="Superoxide dismutase [Cu-Zn], chloroplastic"/>
    <property type="match status" value="1"/>
</dbReference>
<keyword evidence="6" id="KW-0479">Metal-binding</keyword>
<dbReference type="InterPro" id="IPR001424">
    <property type="entry name" value="SOD_Cu_Zn_dom"/>
</dbReference>
<dbReference type="PRINTS" id="PR00068">
    <property type="entry name" value="CUZNDISMTASE"/>
</dbReference>
<dbReference type="Gene3D" id="2.60.40.200">
    <property type="entry name" value="Superoxide dismutase, copper/zinc binding domain"/>
    <property type="match status" value="1"/>
</dbReference>
<keyword evidence="10" id="KW-0186">Copper</keyword>
<evidence type="ECO:0000256" key="9">
    <source>
        <dbReference type="ARBA" id="ARBA00023002"/>
    </source>
</evidence>
<gene>
    <name evidence="14" type="ORF">DKX38_006706</name>
</gene>
<dbReference type="EC" id="1.15.1.1" evidence="5"/>
<evidence type="ECO:0000256" key="10">
    <source>
        <dbReference type="ARBA" id="ARBA00023008"/>
    </source>
</evidence>
<comment type="cofactor">
    <cofactor evidence="1">
        <name>Cu cation</name>
        <dbReference type="ChEBI" id="CHEBI:23378"/>
    </cofactor>
</comment>
<reference evidence="15" key="1">
    <citation type="journal article" date="2019" name="Gigascience">
        <title>De novo genome assembly of the endangered Acer yangbiense, a plant species with extremely small populations endemic to Yunnan Province, China.</title>
        <authorList>
            <person name="Yang J."/>
            <person name="Wariss H.M."/>
            <person name="Tao L."/>
            <person name="Zhang R."/>
            <person name="Yun Q."/>
            <person name="Hollingsworth P."/>
            <person name="Dao Z."/>
            <person name="Luo G."/>
            <person name="Guo H."/>
            <person name="Ma Y."/>
            <person name="Sun W."/>
        </authorList>
    </citation>
    <scope>NUCLEOTIDE SEQUENCE [LARGE SCALE GENOMIC DNA]</scope>
    <source>
        <strain evidence="15">cv. br00</strain>
    </source>
</reference>
<dbReference type="InterPro" id="IPR018152">
    <property type="entry name" value="SOD_Cu/Zn_BS"/>
</dbReference>